<dbReference type="eggNOG" id="ENOG5030YCD">
    <property type="taxonomic scope" value="Bacteria"/>
</dbReference>
<feature type="transmembrane region" description="Helical" evidence="1">
    <location>
        <begin position="92"/>
        <end position="117"/>
    </location>
</feature>
<protein>
    <recommendedName>
        <fullName evidence="4">Transmembrane protein</fullName>
    </recommendedName>
</protein>
<feature type="transmembrane region" description="Helical" evidence="1">
    <location>
        <begin position="7"/>
        <end position="28"/>
    </location>
</feature>
<dbReference type="OrthoDB" id="278870at2"/>
<evidence type="ECO:0008006" key="4">
    <source>
        <dbReference type="Google" id="ProtNLM"/>
    </source>
</evidence>
<keyword evidence="1" id="KW-0812">Transmembrane</keyword>
<name>A0A0A0M688_9GAMM</name>
<keyword evidence="1" id="KW-1133">Transmembrane helix</keyword>
<comment type="caution">
    <text evidence="2">The sequence shown here is derived from an EMBL/GenBank/DDBJ whole genome shotgun (WGS) entry which is preliminary data.</text>
</comment>
<dbReference type="STRING" id="1385515.GCA_000423325_01914"/>
<feature type="transmembrane region" description="Helical" evidence="1">
    <location>
        <begin position="48"/>
        <end position="69"/>
    </location>
</feature>
<accession>A0A0A0M688</accession>
<gene>
    <name evidence="2" type="ORF">N791_08635</name>
</gene>
<dbReference type="AlphaFoldDB" id="A0A0A0M688"/>
<dbReference type="Proteomes" id="UP000030003">
    <property type="component" value="Unassembled WGS sequence"/>
</dbReference>
<keyword evidence="1" id="KW-0472">Membrane</keyword>
<reference evidence="2 3" key="1">
    <citation type="submission" date="2013-08" db="EMBL/GenBank/DDBJ databases">
        <title>Genomic analysis of Lysobacter defluvii.</title>
        <authorList>
            <person name="Wang Q."/>
            <person name="Wang G."/>
        </authorList>
    </citation>
    <scope>NUCLEOTIDE SEQUENCE [LARGE SCALE GENOMIC DNA]</scope>
    <source>
        <strain evidence="2 3">IMMIB APB-9</strain>
    </source>
</reference>
<evidence type="ECO:0000313" key="3">
    <source>
        <dbReference type="Proteomes" id="UP000030003"/>
    </source>
</evidence>
<proteinExistence type="predicted"/>
<sequence length="126" mass="13760">MSGRRPWTLSLVAAPMVIWALHLLVVYSLEGLACARGWPLGRFAGMSWFNWLLVGVTIPALVAVAWMMWRGWRDARDPAGPAGSSMARRQRLLAWVAMALAAVSVVAIVFATVPVFMLPPCTPEAL</sequence>
<evidence type="ECO:0000313" key="2">
    <source>
        <dbReference type="EMBL" id="KGO97522.1"/>
    </source>
</evidence>
<dbReference type="RefSeq" id="WP_027070603.1">
    <property type="nucleotide sequence ID" value="NZ_AVBH01000350.1"/>
</dbReference>
<evidence type="ECO:0000256" key="1">
    <source>
        <dbReference type="SAM" id="Phobius"/>
    </source>
</evidence>
<organism evidence="2 3">
    <name type="scientific">Lysobacter defluvii IMMIB APB-9 = DSM 18482</name>
    <dbReference type="NCBI Taxonomy" id="1385515"/>
    <lineage>
        <taxon>Bacteria</taxon>
        <taxon>Pseudomonadati</taxon>
        <taxon>Pseudomonadota</taxon>
        <taxon>Gammaproteobacteria</taxon>
        <taxon>Lysobacterales</taxon>
        <taxon>Lysobacteraceae</taxon>
        <taxon>Novilysobacter</taxon>
    </lineage>
</organism>
<keyword evidence="3" id="KW-1185">Reference proteome</keyword>
<dbReference type="EMBL" id="AVBH01000350">
    <property type="protein sequence ID" value="KGO97522.1"/>
    <property type="molecule type" value="Genomic_DNA"/>
</dbReference>